<accession>A0A8H7PGW3</accession>
<evidence type="ECO:0000256" key="2">
    <source>
        <dbReference type="ARBA" id="ARBA00022801"/>
    </source>
</evidence>
<dbReference type="Pfam" id="PF24681">
    <property type="entry name" value="Kelch_KLHDC2_KLHL20_DRC7"/>
    <property type="match status" value="1"/>
</dbReference>
<dbReference type="SMART" id="SM00220">
    <property type="entry name" value="S_TKc"/>
    <property type="match status" value="1"/>
</dbReference>
<feature type="compositionally biased region" description="Polar residues" evidence="3">
    <location>
        <begin position="1660"/>
        <end position="1673"/>
    </location>
</feature>
<evidence type="ECO:0000313" key="6">
    <source>
        <dbReference type="Proteomes" id="UP000654370"/>
    </source>
</evidence>
<comment type="caution">
    <text evidence="5">The sequence shown here is derived from an EMBL/GenBank/DDBJ whole genome shotgun (WGS) entry which is preliminary data.</text>
</comment>
<dbReference type="Gene3D" id="2.120.10.80">
    <property type="entry name" value="Kelch-type beta propeller"/>
    <property type="match status" value="2"/>
</dbReference>
<dbReference type="GO" id="GO:0004672">
    <property type="term" value="F:protein kinase activity"/>
    <property type="evidence" value="ECO:0007669"/>
    <property type="project" value="InterPro"/>
</dbReference>
<dbReference type="PROSITE" id="PS50011">
    <property type="entry name" value="PROTEIN_KINASE_DOM"/>
    <property type="match status" value="1"/>
</dbReference>
<dbReference type="Gene3D" id="3.30.540.30">
    <property type="match status" value="3"/>
</dbReference>
<keyword evidence="2" id="KW-0378">Hydrolase</keyword>
<evidence type="ECO:0000259" key="4">
    <source>
        <dbReference type="PROSITE" id="PS50011"/>
    </source>
</evidence>
<feature type="region of interest" description="Disordered" evidence="3">
    <location>
        <begin position="1422"/>
        <end position="1443"/>
    </location>
</feature>
<dbReference type="Gene3D" id="1.10.510.10">
    <property type="entry name" value="Transferase(Phosphotransferase) domain 1"/>
    <property type="match status" value="1"/>
</dbReference>
<dbReference type="SUPFAM" id="SSF50965">
    <property type="entry name" value="Galactose oxidase, central domain"/>
    <property type="match status" value="1"/>
</dbReference>
<dbReference type="SUPFAM" id="SSF89919">
    <property type="entry name" value="Ribosome-binding factor A, RbfA"/>
    <property type="match status" value="1"/>
</dbReference>
<feature type="region of interest" description="Disordered" evidence="3">
    <location>
        <begin position="1251"/>
        <end position="1270"/>
    </location>
</feature>
<dbReference type="PANTHER" id="PTHR23422:SF11">
    <property type="entry name" value="DIPEPTIDYL PEPTIDASE 3"/>
    <property type="match status" value="1"/>
</dbReference>
<dbReference type="GO" id="GO:0005737">
    <property type="term" value="C:cytoplasm"/>
    <property type="evidence" value="ECO:0007669"/>
    <property type="project" value="TreeGrafter"/>
</dbReference>
<feature type="domain" description="Protein kinase" evidence="4">
    <location>
        <begin position="1696"/>
        <end position="1984"/>
    </location>
</feature>
<feature type="compositionally biased region" description="Polar residues" evidence="3">
    <location>
        <begin position="1422"/>
        <end position="1439"/>
    </location>
</feature>
<dbReference type="Proteomes" id="UP000654370">
    <property type="component" value="Unassembled WGS sequence"/>
</dbReference>
<keyword evidence="1" id="KW-0479">Metal-binding</keyword>
<feature type="region of interest" description="Disordered" evidence="3">
    <location>
        <begin position="1587"/>
        <end position="1620"/>
    </location>
</feature>
<keyword evidence="6" id="KW-1185">Reference proteome</keyword>
<dbReference type="InterPro" id="IPR039461">
    <property type="entry name" value="Peptidase_M49"/>
</dbReference>
<dbReference type="InterPro" id="IPR015915">
    <property type="entry name" value="Kelch-typ_b-propeller"/>
</dbReference>
<dbReference type="InterPro" id="IPR023799">
    <property type="entry name" value="RbfA_dom_sf"/>
</dbReference>
<feature type="region of interest" description="Disordered" evidence="3">
    <location>
        <begin position="1652"/>
        <end position="1682"/>
    </location>
</feature>
<gene>
    <name evidence="5" type="ORF">INT43_005043</name>
</gene>
<dbReference type="EMBL" id="JAEPQZ010000014">
    <property type="protein sequence ID" value="KAG2173625.1"/>
    <property type="molecule type" value="Genomic_DNA"/>
</dbReference>
<organism evidence="5 6">
    <name type="scientific">Mortierella isabellina</name>
    <name type="common">Filamentous fungus</name>
    <name type="synonym">Umbelopsis isabellina</name>
    <dbReference type="NCBI Taxonomy" id="91625"/>
    <lineage>
        <taxon>Eukaryota</taxon>
        <taxon>Fungi</taxon>
        <taxon>Fungi incertae sedis</taxon>
        <taxon>Mucoromycota</taxon>
        <taxon>Mucoromycotina</taxon>
        <taxon>Umbelopsidomycetes</taxon>
        <taxon>Umbelopsidales</taxon>
        <taxon>Umbelopsidaceae</taxon>
        <taxon>Umbelopsis</taxon>
    </lineage>
</organism>
<dbReference type="InterPro" id="IPR011009">
    <property type="entry name" value="Kinase-like_dom_sf"/>
</dbReference>
<dbReference type="GO" id="GO:0046872">
    <property type="term" value="F:metal ion binding"/>
    <property type="evidence" value="ECO:0007669"/>
    <property type="project" value="UniProtKB-KW"/>
</dbReference>
<proteinExistence type="predicted"/>
<dbReference type="FunFam" id="3.30.540.30:FF:000002">
    <property type="entry name" value="Dipeptidyl peptidase 3"/>
    <property type="match status" value="1"/>
</dbReference>
<name>A0A8H7PGW3_MORIS</name>
<evidence type="ECO:0000256" key="1">
    <source>
        <dbReference type="ARBA" id="ARBA00022723"/>
    </source>
</evidence>
<protein>
    <recommendedName>
        <fullName evidence="4">Protein kinase domain-containing protein</fullName>
    </recommendedName>
</protein>
<dbReference type="Pfam" id="PF00069">
    <property type="entry name" value="Pkinase"/>
    <property type="match status" value="1"/>
</dbReference>
<dbReference type="GO" id="GO:0005524">
    <property type="term" value="F:ATP binding"/>
    <property type="evidence" value="ECO:0007669"/>
    <property type="project" value="InterPro"/>
</dbReference>
<dbReference type="InterPro" id="IPR000719">
    <property type="entry name" value="Prot_kinase_dom"/>
</dbReference>
<evidence type="ECO:0000256" key="3">
    <source>
        <dbReference type="SAM" id="MobiDB-lite"/>
    </source>
</evidence>
<dbReference type="Pfam" id="PF03571">
    <property type="entry name" value="Peptidase_M49"/>
    <property type="match status" value="1"/>
</dbReference>
<dbReference type="InterPro" id="IPR011043">
    <property type="entry name" value="Gal_Oxase/kelch_b-propeller"/>
</dbReference>
<sequence>MFATIFKRSFSTRRIPSKLPRRPLPKEVVDSNNDILSSYMVPGKLKKFFKTRPARVSQEADSIPNQTSFPAARARKVTNRAFGEPPSIAQQQLAQRIERAILKMNASETLPTRLVTPEYIRVVGVKALSNMQKCHVYWRPCKDGTTATQSQEAITKYQPVLAKLIQRHAHMRKPVAIKYVQDRNGEELDSIFEQLSHTEKRKTKGMFIRASSLCKSTNRLFSRFMSSSLLADRQAAIARLEAKTYFEQLSKSEKLYAHYMSKAAFAGSRIILAQVSPRCPDIYDFLMTVFTTEQGKMVNIDKLQKDSGLSQDAFDDFLQYSAQFLGNMGNYRSFGDRKFIPRLSAEDIDRIVDVSAQREKALKLWQNTKDEIFGIEPSAKTLLGYHEDGHVSGYYSSNVTKAEITLVQNYCESIGLDVLNTRIIKDDNGLQLLIASAVSQDPKTHTLPDGTSLKIVYGDFKEYMTEVAKNIKEAQSYVANEHQKAMLKNYFESFETGSIDAHKESQRHWLRDIGPVVETNIGFIETYRDPQGVRAEWEGFVAMVNKSQTTKFENLVKDAPKFISRLPWPKTFERTAIDMVPDFTSLEVLNFAVAGIPAGINIPNYSDITQVMGSKNVSLGNVMTAHAPTIRYPFIPDDIYDTYVKYRNAAFQVQVGTHELGHGTGILFTEDANGKRNFDDQIINPLTNEAIQHWYKPGQNFNSVFKTIASSYEECRAEAIAMVLIPHLDIQAIFGHHGQEAEDAIVTSYLNMAVAGLNALEHYDPQAKKWGQAHCQARYAILQVMLEAGLVHIDFIEDNTNMRVHLDQTKIRSVGVPAIADFLNKLQVYKATADEQAGTEFYQKWTTVPEKWQTYRDIVLAKKLPQRIYVQPHTVVDEQGDVQLLEYEATTLECMAQQSLPFNQQLGLPNTNVPWRAGHASVYVPPYVVVYGGVKDASANYSGSLTGSDDIWVWNVNGSWYNPQPIMQNSSGTLLPQVLFPAVSVPSQGQLLALVSNTTGGGYPGTLQMLDTTAWSWSFPTPQVQPPTRTQASTAVIVNNTIYSYGGSSVDVNGMIESNSVQNTLSSLDANSFTWSQQPNGPALTDHASCYLPKCDCIITFGGSSTGNANEVLSDVNIYNLGSSTWNLKYNVNSVAGASPGPRRLHTATCLNDKAIIYGGGTTQPIDNDVWILDASAWPALNWSRQDTNKSNGPSNRMGHSAVLDSSTQNIYFFGGWGPSATNDKNMYVLSTSNWTWSSVPVTGYASATSSSAAVGPSNTATPPPGSSTTNTTPIIAGSVVGGSVLIAAVIAGIFFYRRRKNSKYIVTDKEVFVQEGMPPGSYNNSSKNLSETNNGSYGMTENTASNHLMNGSNRHSAAWTLSSYNDSLGRMGTVSELGDRNSRMLTGVLEMIPPIMNSDSEAMSRGSHESGRKILLERGSNAASRQMSLQGPGQTPNEFDSYERQKPNEYSTIVKSPHQDHSVMIDKRHSQAPSTHEGAPLSSSMEVFRSSMNTMSDMAAPVLITHAMAKHSDHDNATTSPHNNAPVDDDEAWTFADSLSFNGDGPPPIRYIPPSGSSRHFSVATTSSSPSAALYASKHLSRSSIPLTHHQHSSVPVARPATPPNVSLPNLSGSGPAGAGSSDIYRAVSPLDMLATLGSIHDNSEVIIESPRDSLMPDSGNQSSSDFLSTPENEPKTPSEATVHFISSLPERYKGDPERPTIDGPLNSVIFVQTSDTHIPRSIKWFGRREAWERECRTLMKLRSPYVVELVEVLTIQDSKNMAIHNQEEENVQYATVMECLDETLGSVIRHARRNKRKVPNAHGIIKEIAESLGWCHSRGIAFCDLKPSNIMHNRRNGHWKLIDFEASRTIGEELVGVITPRYCPPEVARATTYGLEGANGVVATASVDMWALGCVLYELETSSPLFPNNITDSTILHFISHPSSSTPALNNGLRWNNETELVIPDLDSLVQDTQSRSLIRNLLSRDPAKRNDVASVLRSTYLRQAQQLPHRTPSQRGMRHTVDVVNSVLPQTAHVVTNDTLPNDD</sequence>
<dbReference type="SUPFAM" id="SSF56112">
    <property type="entry name" value="Protein kinase-like (PK-like)"/>
    <property type="match status" value="1"/>
</dbReference>
<dbReference type="Gene3D" id="3.30.300.20">
    <property type="match status" value="1"/>
</dbReference>
<dbReference type="OrthoDB" id="4694525at2759"/>
<dbReference type="CDD" id="cd12087">
    <property type="entry name" value="TM_EGFR-like"/>
    <property type="match status" value="1"/>
</dbReference>
<dbReference type="InterPro" id="IPR015946">
    <property type="entry name" value="KH_dom-like_a/b"/>
</dbReference>
<dbReference type="GO" id="GO:0008239">
    <property type="term" value="F:dipeptidyl-peptidase activity"/>
    <property type="evidence" value="ECO:0007669"/>
    <property type="project" value="TreeGrafter"/>
</dbReference>
<evidence type="ECO:0000313" key="5">
    <source>
        <dbReference type="EMBL" id="KAG2173625.1"/>
    </source>
</evidence>
<reference evidence="5" key="1">
    <citation type="submission" date="2020-12" db="EMBL/GenBank/DDBJ databases">
        <title>Metabolic potential, ecology and presence of endohyphal bacteria is reflected in genomic diversity of Mucoromycotina.</title>
        <authorList>
            <person name="Muszewska A."/>
            <person name="Okrasinska A."/>
            <person name="Steczkiewicz K."/>
            <person name="Drgas O."/>
            <person name="Orlowska M."/>
            <person name="Perlinska-Lenart U."/>
            <person name="Aleksandrzak-Piekarczyk T."/>
            <person name="Szatraj K."/>
            <person name="Zielenkiewicz U."/>
            <person name="Pilsyk S."/>
            <person name="Malc E."/>
            <person name="Mieczkowski P."/>
            <person name="Kruszewska J.S."/>
            <person name="Biernat P."/>
            <person name="Pawlowska J."/>
        </authorList>
    </citation>
    <scope>NUCLEOTIDE SEQUENCE</scope>
    <source>
        <strain evidence="5">WA0000067209</strain>
    </source>
</reference>
<dbReference type="PANTHER" id="PTHR23422">
    <property type="entry name" value="DIPEPTIDYL PEPTIDASE III-RELATED"/>
    <property type="match status" value="1"/>
</dbReference>